<gene>
    <name evidence="7" type="ORF">ACFFJP_14615</name>
</gene>
<reference evidence="7 8" key="1">
    <citation type="submission" date="2024-09" db="EMBL/GenBank/DDBJ databases">
        <authorList>
            <person name="Sun Q."/>
            <person name="Mori K."/>
        </authorList>
    </citation>
    <scope>NUCLEOTIDE SEQUENCE [LARGE SCALE GENOMIC DNA]</scope>
    <source>
        <strain evidence="7 8">KCTC 23315</strain>
    </source>
</reference>
<proteinExistence type="predicted"/>
<organism evidence="7 8">
    <name type="scientific">Rheinheimera tilapiae</name>
    <dbReference type="NCBI Taxonomy" id="875043"/>
    <lineage>
        <taxon>Bacteria</taxon>
        <taxon>Pseudomonadati</taxon>
        <taxon>Pseudomonadota</taxon>
        <taxon>Gammaproteobacteria</taxon>
        <taxon>Chromatiales</taxon>
        <taxon>Chromatiaceae</taxon>
        <taxon>Rheinheimera</taxon>
    </lineage>
</organism>
<evidence type="ECO:0000256" key="2">
    <source>
        <dbReference type="ARBA" id="ARBA00022723"/>
    </source>
</evidence>
<name>A0ABV6BF70_9GAMM</name>
<dbReference type="Pfam" id="PF09985">
    <property type="entry name" value="Glucodextran_C"/>
    <property type="match status" value="1"/>
</dbReference>
<accession>A0ABV6BF70</accession>
<evidence type="ECO:0000256" key="3">
    <source>
        <dbReference type="ARBA" id="ARBA00022729"/>
    </source>
</evidence>
<feature type="signal peptide" evidence="5">
    <location>
        <begin position="1"/>
        <end position="21"/>
    </location>
</feature>
<evidence type="ECO:0000256" key="5">
    <source>
        <dbReference type="SAM" id="SignalP"/>
    </source>
</evidence>
<dbReference type="PANTHER" id="PTHR10357">
    <property type="entry name" value="ALPHA-AMYLASE FAMILY MEMBER"/>
    <property type="match status" value="1"/>
</dbReference>
<keyword evidence="7" id="KW-0378">Hydrolase</keyword>
<sequence length="871" mass="96211">MIRRTVLAVAVYAVAATCSFAQQTSLGPLQVPSPDWRDQVIYFVLTDRFADGDPTNNNQGAGEFNPAKSSHYSGGDLKGIQQKLDYIQGLGATALWLTPPVANQWWSEKAQYAGYHGYWATDFTNIDAHYGTLADYQQLSRALHGRGMYLIQDIVVNHTGNFFGYDGPYDAKDTAKNFVLYEGTNSRQPAPLQPPFDQINRLDPAQAKADVYHWTPPISDPTVPGQEFNYQLATLADLNTANPRVRQALKHSYRYWLEQAGVDAYRIDTAKYVEHEFWQDFLHAPDGVLAKARELGKQHFLAFGEVFEASKPFQADGEQKIRRFLGRSEQPELNSVIAFPLYFELNQVLAEGQPPAQLGYRLEQHVSQFPQPHLLPTFLNNHDTKRFLAAGSPAAFLQAYALLFTIPGIPVIYQGDEQLLPETRQAMFAGGWGAKGDAFNRQHSMYQQIRQLADLRKQHKLFSRGEFKLLQADAQGAGILAYQMRAAGQSAIVVMNTADSPRLLSALALGSQNAKVLWQSPGALSAPLQPNSAGELTLELPGRAVLVLQPQAGGSVNPVSSTAVLQWQLLPQGTLKQDVWLQGHSDKPQQVILPVLNGQLHQLPAIKAAADGSFRFLLPVRDLGRQQQRLQLYQPNTGALSTEWQFQTEVSNASWQADVTDPAGDDHGFDGSYAGPTQQHSQLQRDIRALRARAGGNVLELELQMQQISQFWAPANGFDNVHLALFFHVPGASQLPSARQLPGIGRAMPQQLNWQLGHFLFGWGNSVFNAEGANRSETGKKLGAAPQLQVDAAKGLIRIRYDAAALGLPGWDGAKIYLSSWDKTGEGVLREIGLTPSPWNFKASSLDAPKVMDDLWLELQPVTVAARSDQK</sequence>
<dbReference type="Gene3D" id="2.60.40.1190">
    <property type="match status" value="1"/>
</dbReference>
<protein>
    <submittedName>
        <fullName evidence="7">Alpha-amylase family glycosyl hydrolase</fullName>
    </submittedName>
</protein>
<dbReference type="EMBL" id="JBHLXP010000003">
    <property type="protein sequence ID" value="MFC0049526.1"/>
    <property type="molecule type" value="Genomic_DNA"/>
</dbReference>
<dbReference type="SUPFAM" id="SSF51445">
    <property type="entry name" value="(Trans)glycosidases"/>
    <property type="match status" value="1"/>
</dbReference>
<dbReference type="InterPro" id="IPR013780">
    <property type="entry name" value="Glyco_hydro_b"/>
</dbReference>
<dbReference type="Gene3D" id="3.20.20.80">
    <property type="entry name" value="Glycosidases"/>
    <property type="match status" value="1"/>
</dbReference>
<keyword evidence="8" id="KW-1185">Reference proteome</keyword>
<comment type="cofactor">
    <cofactor evidence="1">
        <name>Ca(2+)</name>
        <dbReference type="ChEBI" id="CHEBI:29108"/>
    </cofactor>
</comment>
<keyword evidence="2" id="KW-0479">Metal-binding</keyword>
<comment type="caution">
    <text evidence="7">The sequence shown here is derived from an EMBL/GenBank/DDBJ whole genome shotgun (WGS) entry which is preliminary data.</text>
</comment>
<feature type="region of interest" description="Disordered" evidence="4">
    <location>
        <begin position="660"/>
        <end position="680"/>
    </location>
</feature>
<keyword evidence="3 5" id="KW-0732">Signal</keyword>
<dbReference type="Pfam" id="PF00128">
    <property type="entry name" value="Alpha-amylase"/>
    <property type="match status" value="1"/>
</dbReference>
<dbReference type="PANTHER" id="PTHR10357:SF215">
    <property type="entry name" value="ALPHA-AMYLASE 1"/>
    <property type="match status" value="1"/>
</dbReference>
<evidence type="ECO:0000256" key="4">
    <source>
        <dbReference type="SAM" id="MobiDB-lite"/>
    </source>
</evidence>
<dbReference type="InterPro" id="IPR017853">
    <property type="entry name" value="GH"/>
</dbReference>
<dbReference type="Proteomes" id="UP001589813">
    <property type="component" value="Unassembled WGS sequence"/>
</dbReference>
<dbReference type="RefSeq" id="WP_377245529.1">
    <property type="nucleotide sequence ID" value="NZ_JBHLXP010000003.1"/>
</dbReference>
<dbReference type="InterPro" id="IPR006047">
    <property type="entry name" value="GH13_cat_dom"/>
</dbReference>
<dbReference type="Gene3D" id="2.60.40.1180">
    <property type="entry name" value="Golgi alpha-mannosidase II"/>
    <property type="match status" value="1"/>
</dbReference>
<evidence type="ECO:0000259" key="6">
    <source>
        <dbReference type="SMART" id="SM00642"/>
    </source>
</evidence>
<evidence type="ECO:0000256" key="1">
    <source>
        <dbReference type="ARBA" id="ARBA00001913"/>
    </source>
</evidence>
<feature type="domain" description="Glycosyl hydrolase family 13 catalytic" evidence="6">
    <location>
        <begin position="43"/>
        <end position="456"/>
    </location>
</feature>
<evidence type="ECO:0000313" key="8">
    <source>
        <dbReference type="Proteomes" id="UP001589813"/>
    </source>
</evidence>
<evidence type="ECO:0000313" key="7">
    <source>
        <dbReference type="EMBL" id="MFC0049526.1"/>
    </source>
</evidence>
<dbReference type="SUPFAM" id="SSF49344">
    <property type="entry name" value="CBD9-like"/>
    <property type="match status" value="1"/>
</dbReference>
<dbReference type="GO" id="GO:0016787">
    <property type="term" value="F:hydrolase activity"/>
    <property type="evidence" value="ECO:0007669"/>
    <property type="project" value="UniProtKB-KW"/>
</dbReference>
<dbReference type="InterPro" id="IPR019248">
    <property type="entry name" value="Glucodextran_C"/>
</dbReference>
<feature type="chain" id="PRO_5045769288" evidence="5">
    <location>
        <begin position="22"/>
        <end position="871"/>
    </location>
</feature>
<dbReference type="SMART" id="SM00642">
    <property type="entry name" value="Aamy"/>
    <property type="match status" value="1"/>
</dbReference>